<protein>
    <submittedName>
        <fullName evidence="2">Uncharacterized protein</fullName>
    </submittedName>
</protein>
<keyword evidence="3" id="KW-1185">Reference proteome</keyword>
<evidence type="ECO:0000313" key="3">
    <source>
        <dbReference type="Proteomes" id="UP000485058"/>
    </source>
</evidence>
<reference evidence="2 3" key="1">
    <citation type="submission" date="2020-02" db="EMBL/GenBank/DDBJ databases">
        <title>Draft genome sequence of Haematococcus lacustris strain NIES-144.</title>
        <authorList>
            <person name="Morimoto D."/>
            <person name="Nakagawa S."/>
            <person name="Yoshida T."/>
            <person name="Sawayama S."/>
        </authorList>
    </citation>
    <scope>NUCLEOTIDE SEQUENCE [LARGE SCALE GENOMIC DNA]</scope>
    <source>
        <strain evidence="2 3">NIES-144</strain>
    </source>
</reference>
<feature type="compositionally biased region" description="Polar residues" evidence="1">
    <location>
        <begin position="244"/>
        <end position="258"/>
    </location>
</feature>
<sequence length="258" mass="28138">MHCVLQQQQGLMEESPAGDVNKGQQSPGLQSLPAGLLDAVLRLLDASSRLQLFKTSNAALAASFPSLTSLTLGGMISIGQLAKAINYHLLLPQLLHLDLKRADLTHEGQLGRSPFIGSRVQELSLYGWVKVNEITSLEVYGFSGLTSSRASADCSWRQLEVRVLDWVTAAYLPLHSLTYPLRLHKLVKGIKEPSIEVLAAAELNLCERNKAGLVLDEDEDLCLSKATVDLLTEQYLSHSRRTAEQPTQPTVASSSTPQ</sequence>
<organism evidence="2 3">
    <name type="scientific">Haematococcus lacustris</name>
    <name type="common">Green alga</name>
    <name type="synonym">Haematococcus pluvialis</name>
    <dbReference type="NCBI Taxonomy" id="44745"/>
    <lineage>
        <taxon>Eukaryota</taxon>
        <taxon>Viridiplantae</taxon>
        <taxon>Chlorophyta</taxon>
        <taxon>core chlorophytes</taxon>
        <taxon>Chlorophyceae</taxon>
        <taxon>CS clade</taxon>
        <taxon>Chlamydomonadales</taxon>
        <taxon>Haematococcaceae</taxon>
        <taxon>Haematococcus</taxon>
    </lineage>
</organism>
<evidence type="ECO:0000256" key="1">
    <source>
        <dbReference type="SAM" id="MobiDB-lite"/>
    </source>
</evidence>
<accession>A0A699ZI85</accession>
<evidence type="ECO:0000313" key="2">
    <source>
        <dbReference type="EMBL" id="GFH19229.1"/>
    </source>
</evidence>
<proteinExistence type="predicted"/>
<feature type="region of interest" description="Disordered" evidence="1">
    <location>
        <begin position="239"/>
        <end position="258"/>
    </location>
</feature>
<name>A0A699ZI85_HAELA</name>
<dbReference type="EMBL" id="BLLF01001427">
    <property type="protein sequence ID" value="GFH19229.1"/>
    <property type="molecule type" value="Genomic_DNA"/>
</dbReference>
<dbReference type="Proteomes" id="UP000485058">
    <property type="component" value="Unassembled WGS sequence"/>
</dbReference>
<dbReference type="AlphaFoldDB" id="A0A699ZI85"/>
<gene>
    <name evidence="2" type="ORF">HaLaN_16143</name>
</gene>
<comment type="caution">
    <text evidence="2">The sequence shown here is derived from an EMBL/GenBank/DDBJ whole genome shotgun (WGS) entry which is preliminary data.</text>
</comment>
<dbReference type="SUPFAM" id="SSF52047">
    <property type="entry name" value="RNI-like"/>
    <property type="match status" value="1"/>
</dbReference>